<evidence type="ECO:0000256" key="4">
    <source>
        <dbReference type="ARBA" id="ARBA00012891"/>
    </source>
</evidence>
<dbReference type="PROSITE" id="PS52039">
    <property type="entry name" value="TOPO_IA_2"/>
    <property type="match status" value="1"/>
</dbReference>
<dbReference type="InterPro" id="IPR000380">
    <property type="entry name" value="Topo_IA"/>
</dbReference>
<dbReference type="Gene3D" id="1.10.290.10">
    <property type="entry name" value="Topoisomerase I, domain 4"/>
    <property type="match status" value="1"/>
</dbReference>
<dbReference type="GO" id="GO:0006265">
    <property type="term" value="P:DNA topological change"/>
    <property type="evidence" value="ECO:0007669"/>
    <property type="project" value="InterPro"/>
</dbReference>
<dbReference type="STRING" id="564608.C1MJC0"/>
<dbReference type="OMA" id="TKQEAFI"/>
<comment type="catalytic activity">
    <reaction evidence="1 10">
        <text>ATP-independent breakage of single-stranded DNA, followed by passage and rejoining.</text>
        <dbReference type="EC" id="5.6.2.1"/>
    </reaction>
</comment>
<dbReference type="RefSeq" id="XP_003055288.1">
    <property type="nucleotide sequence ID" value="XM_003055242.1"/>
</dbReference>
<feature type="non-terminal residue" evidence="13">
    <location>
        <position position="639"/>
    </location>
</feature>
<comment type="function">
    <text evidence="10">Introduces a single-strand break via transesterification at a target site in duplex DNA. Releases the supercoiling and torsional tension of DNA introduced during the DNA replication and transcription by transiently cleaving and rejoining one strand of the DNA duplex. The scissile phosphodiester is attacked by the catalytic tyrosine of the enzyme, resulting in the formation of a DNA-(5'-phosphotyrosyl)-enzyme intermediate and the expulsion of a 3'-OH DNA strand.</text>
</comment>
<dbReference type="Proteomes" id="UP000001876">
    <property type="component" value="Unassembled WGS sequence"/>
</dbReference>
<evidence type="ECO:0000259" key="11">
    <source>
        <dbReference type="PROSITE" id="PS50880"/>
    </source>
</evidence>
<proteinExistence type="inferred from homology"/>
<dbReference type="InterPro" id="IPR013825">
    <property type="entry name" value="Topo_IA_cen_sub2"/>
</dbReference>
<evidence type="ECO:0000313" key="14">
    <source>
        <dbReference type="Proteomes" id="UP000001876"/>
    </source>
</evidence>
<evidence type="ECO:0000256" key="7">
    <source>
        <dbReference type="ARBA" id="ARBA00023029"/>
    </source>
</evidence>
<keyword evidence="7 10" id="KW-0799">Topoisomerase</keyword>
<comment type="cofactor">
    <cofactor evidence="2">
        <name>Mg(2+)</name>
        <dbReference type="ChEBI" id="CHEBI:18420"/>
    </cofactor>
</comment>
<dbReference type="Pfam" id="PF01131">
    <property type="entry name" value="Topoisom_bac"/>
    <property type="match status" value="1"/>
</dbReference>
<dbReference type="PANTHER" id="PTHR11390:SF21">
    <property type="entry name" value="DNA TOPOISOMERASE 3-ALPHA"/>
    <property type="match status" value="1"/>
</dbReference>
<dbReference type="GO" id="GO:0006310">
    <property type="term" value="P:DNA recombination"/>
    <property type="evidence" value="ECO:0007669"/>
    <property type="project" value="TreeGrafter"/>
</dbReference>
<reference evidence="13 14" key="1">
    <citation type="journal article" date="2009" name="Science">
        <title>Green evolution and dynamic adaptations revealed by genomes of the marine picoeukaryotes Micromonas.</title>
        <authorList>
            <person name="Worden A.Z."/>
            <person name="Lee J.H."/>
            <person name="Mock T."/>
            <person name="Rouze P."/>
            <person name="Simmons M.P."/>
            <person name="Aerts A.L."/>
            <person name="Allen A.E."/>
            <person name="Cuvelier M.L."/>
            <person name="Derelle E."/>
            <person name="Everett M.V."/>
            <person name="Foulon E."/>
            <person name="Grimwood J."/>
            <person name="Gundlach H."/>
            <person name="Henrissat B."/>
            <person name="Napoli C."/>
            <person name="McDonald S.M."/>
            <person name="Parker M.S."/>
            <person name="Rombauts S."/>
            <person name="Salamov A."/>
            <person name="Von Dassow P."/>
            <person name="Badger J.H."/>
            <person name="Coutinho P.M."/>
            <person name="Demir E."/>
            <person name="Dubchak I."/>
            <person name="Gentemann C."/>
            <person name="Eikrem W."/>
            <person name="Gready J.E."/>
            <person name="John U."/>
            <person name="Lanier W."/>
            <person name="Lindquist E.A."/>
            <person name="Lucas S."/>
            <person name="Mayer K.F."/>
            <person name="Moreau H."/>
            <person name="Not F."/>
            <person name="Otillar R."/>
            <person name="Panaud O."/>
            <person name="Pangilinan J."/>
            <person name="Paulsen I."/>
            <person name="Piegu B."/>
            <person name="Poliakov A."/>
            <person name="Robbens S."/>
            <person name="Schmutz J."/>
            <person name="Toulza E."/>
            <person name="Wyss T."/>
            <person name="Zelensky A."/>
            <person name="Zhou K."/>
            <person name="Armbrust E.V."/>
            <person name="Bhattacharya D."/>
            <person name="Goodenough U.W."/>
            <person name="Van de Peer Y."/>
            <person name="Grigoriev I.V."/>
        </authorList>
    </citation>
    <scope>NUCLEOTIDE SEQUENCE [LARGE SCALE GENOMIC DNA]</scope>
    <source>
        <strain evidence="13 14">CCMP1545</strain>
    </source>
</reference>
<dbReference type="GeneID" id="9680487"/>
<dbReference type="SMART" id="SM00493">
    <property type="entry name" value="TOPRIM"/>
    <property type="match status" value="1"/>
</dbReference>
<evidence type="ECO:0000256" key="5">
    <source>
        <dbReference type="ARBA" id="ARBA00022723"/>
    </source>
</evidence>
<dbReference type="Pfam" id="PF01751">
    <property type="entry name" value="Toprim"/>
    <property type="match status" value="1"/>
</dbReference>
<dbReference type="InterPro" id="IPR034144">
    <property type="entry name" value="TOPRIM_TopoIII"/>
</dbReference>
<dbReference type="SUPFAM" id="SSF56712">
    <property type="entry name" value="Prokaryotic type I DNA topoisomerase"/>
    <property type="match status" value="1"/>
</dbReference>
<evidence type="ECO:0000256" key="1">
    <source>
        <dbReference type="ARBA" id="ARBA00000213"/>
    </source>
</evidence>
<dbReference type="FunFam" id="1.10.290.10:FF:000003">
    <property type="entry name" value="DNA topoisomerase"/>
    <property type="match status" value="1"/>
</dbReference>
<evidence type="ECO:0000256" key="3">
    <source>
        <dbReference type="ARBA" id="ARBA00009446"/>
    </source>
</evidence>
<dbReference type="GO" id="GO:0006281">
    <property type="term" value="P:DNA repair"/>
    <property type="evidence" value="ECO:0007669"/>
    <property type="project" value="TreeGrafter"/>
</dbReference>
<dbReference type="InterPro" id="IPR013826">
    <property type="entry name" value="Topo_IA_cen_sub3"/>
</dbReference>
<dbReference type="CDD" id="cd03362">
    <property type="entry name" value="TOPRIM_TopoIA_TopoIII"/>
    <property type="match status" value="1"/>
</dbReference>
<dbReference type="InterPro" id="IPR013824">
    <property type="entry name" value="Topo_IA_cen_sub1"/>
</dbReference>
<dbReference type="EC" id="5.6.2.1" evidence="4 10"/>
<dbReference type="PROSITE" id="PS50880">
    <property type="entry name" value="TOPRIM"/>
    <property type="match status" value="1"/>
</dbReference>
<dbReference type="OrthoDB" id="430051at2759"/>
<dbReference type="KEGG" id="mpp:MICPUCDRAFT_13292"/>
<dbReference type="PRINTS" id="PR00417">
    <property type="entry name" value="PRTPISMRASEI"/>
</dbReference>
<keyword evidence="9 10" id="KW-0413">Isomerase</keyword>
<dbReference type="SMART" id="SM00437">
    <property type="entry name" value="TOP1Ac"/>
    <property type="match status" value="1"/>
</dbReference>
<evidence type="ECO:0000256" key="9">
    <source>
        <dbReference type="ARBA" id="ARBA00023235"/>
    </source>
</evidence>
<dbReference type="FunFam" id="3.40.50.140:FF:000003">
    <property type="entry name" value="DNA topoisomerase"/>
    <property type="match status" value="1"/>
</dbReference>
<feature type="domain" description="Toprim" evidence="11">
    <location>
        <begin position="5"/>
        <end position="150"/>
    </location>
</feature>
<evidence type="ECO:0000256" key="8">
    <source>
        <dbReference type="ARBA" id="ARBA00023125"/>
    </source>
</evidence>
<accession>C1MJC0</accession>
<dbReference type="InterPro" id="IPR003601">
    <property type="entry name" value="Topo_IA_2"/>
</dbReference>
<keyword evidence="14" id="KW-1185">Reference proteome</keyword>
<organism evidence="14">
    <name type="scientific">Micromonas pusilla (strain CCMP1545)</name>
    <name type="common">Picoplanktonic green alga</name>
    <dbReference type="NCBI Taxonomy" id="564608"/>
    <lineage>
        <taxon>Eukaryota</taxon>
        <taxon>Viridiplantae</taxon>
        <taxon>Chlorophyta</taxon>
        <taxon>Mamiellophyceae</taxon>
        <taxon>Mamiellales</taxon>
        <taxon>Mamiellaceae</taxon>
        <taxon>Micromonas</taxon>
    </lineage>
</organism>
<dbReference type="Gene3D" id="1.10.460.10">
    <property type="entry name" value="Topoisomerase I, domain 2"/>
    <property type="match status" value="1"/>
</dbReference>
<dbReference type="GO" id="GO:0003917">
    <property type="term" value="F:DNA topoisomerase type I (single strand cut, ATP-independent) activity"/>
    <property type="evidence" value="ECO:0007669"/>
    <property type="project" value="UniProtKB-EC"/>
</dbReference>
<evidence type="ECO:0000256" key="2">
    <source>
        <dbReference type="ARBA" id="ARBA00001946"/>
    </source>
</evidence>
<dbReference type="InterPro" id="IPR013497">
    <property type="entry name" value="Topo_IA_cen"/>
</dbReference>
<dbReference type="eggNOG" id="KOG1956">
    <property type="taxonomic scope" value="Eukaryota"/>
</dbReference>
<dbReference type="GO" id="GO:0003677">
    <property type="term" value="F:DNA binding"/>
    <property type="evidence" value="ECO:0007669"/>
    <property type="project" value="UniProtKB-KW"/>
</dbReference>
<dbReference type="AlphaFoldDB" id="C1MJC0"/>
<keyword evidence="5" id="KW-0479">Metal-binding</keyword>
<protein>
    <recommendedName>
        <fullName evidence="4 10">DNA topoisomerase</fullName>
        <ecNumber evidence="4 10">5.6.2.1</ecNumber>
    </recommendedName>
</protein>
<dbReference type="InterPro" id="IPR003602">
    <property type="entry name" value="Topo_IA_DNA-bd_dom"/>
</dbReference>
<comment type="similarity">
    <text evidence="3 10">Belongs to the type IA topoisomerase family.</text>
</comment>
<dbReference type="Gene3D" id="3.40.50.140">
    <property type="match status" value="1"/>
</dbReference>
<feature type="domain" description="Topo IA-type catalytic" evidence="12">
    <location>
        <begin position="168"/>
        <end position="621"/>
    </location>
</feature>
<dbReference type="InterPro" id="IPR006171">
    <property type="entry name" value="TOPRIM_dom"/>
</dbReference>
<evidence type="ECO:0000259" key="12">
    <source>
        <dbReference type="PROSITE" id="PS52039"/>
    </source>
</evidence>
<evidence type="ECO:0000256" key="6">
    <source>
        <dbReference type="ARBA" id="ARBA00022833"/>
    </source>
</evidence>
<keyword evidence="8 10" id="KW-0238">DNA-binding</keyword>
<dbReference type="GO" id="GO:0005634">
    <property type="term" value="C:nucleus"/>
    <property type="evidence" value="ECO:0007669"/>
    <property type="project" value="TreeGrafter"/>
</dbReference>
<gene>
    <name evidence="13" type="ORF">MICPUCDRAFT_13292</name>
</gene>
<dbReference type="SMART" id="SM00436">
    <property type="entry name" value="TOP1Bc"/>
    <property type="match status" value="1"/>
</dbReference>
<name>C1MJC0_MICPC</name>
<dbReference type="GO" id="GO:0031422">
    <property type="term" value="C:RecQ family helicase-topoisomerase III complex"/>
    <property type="evidence" value="ECO:0007669"/>
    <property type="project" value="TreeGrafter"/>
</dbReference>
<dbReference type="EMBL" id="GG663735">
    <property type="protein sequence ID" value="EEH60540.1"/>
    <property type="molecule type" value="Genomic_DNA"/>
</dbReference>
<dbReference type="Gene3D" id="2.70.20.10">
    <property type="entry name" value="Topoisomerase I, domain 3"/>
    <property type="match status" value="1"/>
</dbReference>
<dbReference type="CDD" id="cd00186">
    <property type="entry name" value="TOP1Ac"/>
    <property type="match status" value="1"/>
</dbReference>
<evidence type="ECO:0000313" key="13">
    <source>
        <dbReference type="EMBL" id="EEH60540.1"/>
    </source>
</evidence>
<dbReference type="GO" id="GO:0046872">
    <property type="term" value="F:metal ion binding"/>
    <property type="evidence" value="ECO:0007669"/>
    <property type="project" value="UniProtKB-KW"/>
</dbReference>
<evidence type="ECO:0000256" key="10">
    <source>
        <dbReference type="RuleBase" id="RU362092"/>
    </source>
</evidence>
<keyword evidence="6" id="KW-0862">Zinc</keyword>
<dbReference type="PANTHER" id="PTHR11390">
    <property type="entry name" value="PROKARYOTIC DNA TOPOISOMERASE"/>
    <property type="match status" value="1"/>
</dbReference>
<sequence length="639" mass="70973">MPPIRVLNVAEKPSVAKEVSRVLSNGRASMREGQTPWNKIWEFEHRVQGQQCRMVFTSVTGHLMNLDFTGGARKWGGINARELIDGAPVEKMVSSGKEKTAENLRREARNAAWLILWLDCDREGENIAFEVMDVCRGVKPTLRILRARFSALSHNDVTRALNALVAPNENESKAVDMRQELDLRLGASFTRFNTMLLQNRFRLPGANEDGRGAVVSYGPCQFPTLGFIVQRKWDQARSPYTGGGGGGGAGAVNPDAGAAAEFAWARERLFDEGLARTLFGFVQTARIATVTNEGGRETKKWPPVPLNTIEMQKRVNRACRISPAEVMKVAEELYNAGFISYPRTETDAFPKDFDFAGIIGPLTNHHVFGFHARALSAPSNRFRFPGNGGHDDNAHPPIYPTKLATERDYDAWRRDGKMNQIKIYDFVARHFLATCSLPAIAHKTTVEIEIGGEAFKATGVMIKEMNYLDVYGKGPVGGPRFDVSYDGWANNTLPTYAVGQRFEPTELSLAPGATQPPQLLSETDLLQKMENHQIGTDATQAQHIEKVVGERGYAVKVGDNRLRPTELGEALCAGYYRMGLEDMWLPTKRAVMEADVNRVALGQLDVPTGKRNTTTPMLDAFRDLERKQRMLVDAVAEFV</sequence>
<dbReference type="InterPro" id="IPR023405">
    <property type="entry name" value="Topo_IA_core_domain"/>
</dbReference>